<comment type="caution">
    <text evidence="1">The sequence shown here is derived from an EMBL/GenBank/DDBJ whole genome shotgun (WGS) entry which is preliminary data.</text>
</comment>
<organism evidence="1 2">
    <name type="scientific">Kribbella steppae</name>
    <dbReference type="NCBI Taxonomy" id="2512223"/>
    <lineage>
        <taxon>Bacteria</taxon>
        <taxon>Bacillati</taxon>
        <taxon>Actinomycetota</taxon>
        <taxon>Actinomycetes</taxon>
        <taxon>Propionibacteriales</taxon>
        <taxon>Kribbellaceae</taxon>
        <taxon>Kribbella</taxon>
    </lineage>
</organism>
<gene>
    <name evidence="1" type="ORF">EV652_109167</name>
</gene>
<dbReference type="RefSeq" id="WP_206752096.1">
    <property type="nucleotide sequence ID" value="NZ_SLWN01000009.1"/>
</dbReference>
<sequence>MFPGEIDVQPSTYLEHLGTIFARFSSGTQGSGNISHGVRIADQRYPLPELHRLPPGLDLSLRGWHTFRGG</sequence>
<dbReference type="Proteomes" id="UP000294508">
    <property type="component" value="Unassembled WGS sequence"/>
</dbReference>
<dbReference type="EMBL" id="SLWN01000009">
    <property type="protein sequence ID" value="TCO23341.1"/>
    <property type="molecule type" value="Genomic_DNA"/>
</dbReference>
<evidence type="ECO:0000313" key="2">
    <source>
        <dbReference type="Proteomes" id="UP000294508"/>
    </source>
</evidence>
<name>A0A4R2HCD7_9ACTN</name>
<protein>
    <submittedName>
        <fullName evidence="1">Uncharacterized protein</fullName>
    </submittedName>
</protein>
<reference evidence="1 2" key="1">
    <citation type="journal article" date="2015" name="Stand. Genomic Sci.">
        <title>Genomic Encyclopedia of Bacterial and Archaeal Type Strains, Phase III: the genomes of soil and plant-associated and newly described type strains.</title>
        <authorList>
            <person name="Whitman W.B."/>
            <person name="Woyke T."/>
            <person name="Klenk H.P."/>
            <person name="Zhou Y."/>
            <person name="Lilburn T.G."/>
            <person name="Beck B.J."/>
            <person name="De Vos P."/>
            <person name="Vandamme P."/>
            <person name="Eisen J.A."/>
            <person name="Garrity G."/>
            <person name="Hugenholtz P."/>
            <person name="Kyrpides N.C."/>
        </authorList>
    </citation>
    <scope>NUCLEOTIDE SEQUENCE [LARGE SCALE GENOMIC DNA]</scope>
    <source>
        <strain evidence="1 2">VKM Ac-2572</strain>
    </source>
</reference>
<keyword evidence="2" id="KW-1185">Reference proteome</keyword>
<evidence type="ECO:0000313" key="1">
    <source>
        <dbReference type="EMBL" id="TCO23341.1"/>
    </source>
</evidence>
<proteinExistence type="predicted"/>
<dbReference type="AlphaFoldDB" id="A0A4R2HCD7"/>
<accession>A0A4R2HCD7</accession>